<feature type="region of interest" description="Disordered" evidence="2">
    <location>
        <begin position="222"/>
        <end position="268"/>
    </location>
</feature>
<dbReference type="SUPFAM" id="SSF51011">
    <property type="entry name" value="Glycosyl hydrolase domain"/>
    <property type="match status" value="1"/>
</dbReference>
<feature type="compositionally biased region" description="Basic and acidic residues" evidence="2">
    <location>
        <begin position="1382"/>
        <end position="1394"/>
    </location>
</feature>
<feature type="domain" description="Glycosyl hydrolase family 31 C-terminal" evidence="5">
    <location>
        <begin position="1185"/>
        <end position="1243"/>
    </location>
</feature>
<feature type="domain" description="Glycoside hydrolase family 31 TIM barrel" evidence="3">
    <location>
        <begin position="823"/>
        <end position="1176"/>
    </location>
</feature>
<dbReference type="Pfam" id="PF01055">
    <property type="entry name" value="Glyco_hydro_31_2nd"/>
    <property type="match status" value="1"/>
</dbReference>
<dbReference type="EMBL" id="JACXIZ010000003">
    <property type="protein sequence ID" value="MBD2843749.1"/>
    <property type="molecule type" value="Genomic_DNA"/>
</dbReference>
<dbReference type="InterPro" id="IPR000322">
    <property type="entry name" value="Glyco_hydro_31_TIM"/>
</dbReference>
<dbReference type="InterPro" id="IPR012341">
    <property type="entry name" value="6hp_glycosidase-like_sf"/>
</dbReference>
<dbReference type="PANTHER" id="PTHR43863:SF2">
    <property type="entry name" value="MALTASE-GLUCOAMYLASE"/>
    <property type="match status" value="1"/>
</dbReference>
<dbReference type="Gene3D" id="3.20.20.80">
    <property type="entry name" value="Glycosidases"/>
    <property type="match status" value="1"/>
</dbReference>
<evidence type="ECO:0000259" key="5">
    <source>
        <dbReference type="Pfam" id="PF21365"/>
    </source>
</evidence>
<dbReference type="GO" id="GO:0005975">
    <property type="term" value="P:carbohydrate metabolic process"/>
    <property type="evidence" value="ECO:0007669"/>
    <property type="project" value="InterPro"/>
</dbReference>
<dbReference type="Gene3D" id="1.50.10.10">
    <property type="match status" value="1"/>
</dbReference>
<dbReference type="SUPFAM" id="SSF51445">
    <property type="entry name" value="(Trans)glycosidases"/>
    <property type="match status" value="1"/>
</dbReference>
<evidence type="ECO:0000256" key="1">
    <source>
        <dbReference type="ARBA" id="ARBA00007806"/>
    </source>
</evidence>
<organism evidence="6 7">
    <name type="scientific">Paenibacillus sabuli</name>
    <dbReference type="NCBI Taxonomy" id="2772509"/>
    <lineage>
        <taxon>Bacteria</taxon>
        <taxon>Bacillati</taxon>
        <taxon>Bacillota</taxon>
        <taxon>Bacilli</taxon>
        <taxon>Bacillales</taxon>
        <taxon>Paenibacillaceae</taxon>
        <taxon>Paenibacillus</taxon>
    </lineage>
</organism>
<evidence type="ECO:0000259" key="4">
    <source>
        <dbReference type="Pfam" id="PF13802"/>
    </source>
</evidence>
<comment type="similarity">
    <text evidence="1">Belongs to the glycosyl hydrolase 31 family.</text>
</comment>
<evidence type="ECO:0000256" key="2">
    <source>
        <dbReference type="SAM" id="MobiDB-lite"/>
    </source>
</evidence>
<dbReference type="InterPro" id="IPR013783">
    <property type="entry name" value="Ig-like_fold"/>
</dbReference>
<dbReference type="Proteomes" id="UP000621560">
    <property type="component" value="Unassembled WGS sequence"/>
</dbReference>
<comment type="caution">
    <text evidence="6">The sequence shown here is derived from an EMBL/GenBank/DDBJ whole genome shotgun (WGS) entry which is preliminary data.</text>
</comment>
<dbReference type="InterPro" id="IPR013780">
    <property type="entry name" value="Glyco_hydro_b"/>
</dbReference>
<dbReference type="GO" id="GO:0004553">
    <property type="term" value="F:hydrolase activity, hydrolyzing O-glycosyl compounds"/>
    <property type="evidence" value="ECO:0007669"/>
    <property type="project" value="InterPro"/>
</dbReference>
<dbReference type="InterPro" id="IPR051816">
    <property type="entry name" value="Glycosyl_Hydrolase_31"/>
</dbReference>
<feature type="domain" description="Glycoside hydrolase family 31 N-terminal" evidence="4">
    <location>
        <begin position="704"/>
        <end position="775"/>
    </location>
</feature>
<feature type="compositionally biased region" description="Low complexity" evidence="2">
    <location>
        <begin position="581"/>
        <end position="597"/>
    </location>
</feature>
<feature type="region of interest" description="Disordered" evidence="2">
    <location>
        <begin position="1322"/>
        <end position="1409"/>
    </location>
</feature>
<dbReference type="InterPro" id="IPR025887">
    <property type="entry name" value="Glyco_hydro_31_N_dom"/>
</dbReference>
<dbReference type="InterPro" id="IPR008928">
    <property type="entry name" value="6-hairpin_glycosidase_sf"/>
</dbReference>
<dbReference type="Gene3D" id="2.60.40.1760">
    <property type="entry name" value="glycosyl hydrolase (family 31)"/>
    <property type="match status" value="1"/>
</dbReference>
<evidence type="ECO:0000313" key="6">
    <source>
        <dbReference type="EMBL" id="MBD2843749.1"/>
    </source>
</evidence>
<feature type="compositionally biased region" description="Gly residues" evidence="2">
    <location>
        <begin position="567"/>
        <end position="580"/>
    </location>
</feature>
<dbReference type="Gene3D" id="2.60.40.1180">
    <property type="entry name" value="Golgi alpha-mannosidase II"/>
    <property type="match status" value="1"/>
</dbReference>
<evidence type="ECO:0000259" key="3">
    <source>
        <dbReference type="Pfam" id="PF01055"/>
    </source>
</evidence>
<keyword evidence="7" id="KW-1185">Reference proteome</keyword>
<evidence type="ECO:0000313" key="7">
    <source>
        <dbReference type="Proteomes" id="UP000621560"/>
    </source>
</evidence>
<sequence>MKHTIANHGLRDGALLVYHALRHGEAARALAYLEEAERQLDAAVESGGQAQLLEQAYWLWIAGEYANHEGGPEALGEERVRRAQDVVAAIADGWETPAQHWLYPERSGVFLSHLAICHGALQAIANHYPLLGAQRAAKTLREQAFAAFMRGTRFVSERGGDEVWPDIVAAAVPFGMISAGDLALVQAVEALEGQPLQPQEAGLLAWYWMESGRPARAAQLLDAQGGASEAGSRPDTALEDAPGLDAGGAARSDREQVEGPDETAVGMPGRAVGDGAQAEVPETASVHATDGGAMRAQEETPPALLRIAHLLRARGTAQTRGAVPAAGAVFDHEPLGGESPYFAGPNERTPRLVTAGVAPTVEVRVAPHDPARPVWLEAETGTGRSYRVPLQPISDPELGERWRGELEACADWTQVRYRFVRPAEEAGEGDARAAQGELGAYADHGRYGAYGDYGQYGAYGDYGEHGERGARNAHGGGATSPWYRYEVLRWRPPGDVLRVTQGAGAVTAELAPVAPGGPALELELTENAAGGVRCRVRLGSGDEAERARRAGEAANVHACGIAPGSGEAPGGDEPGAGGLATDGMAAGAGEATGAQEPGAGGLATDSMAAGSLRAQGDMAAPDDAAVPGAGARAAASSDGSSPVAADGVYAVGAARLAVADGRLRLTLTDGEGETLAASAGNRESNAAEGASAPLEALVDRTGRIYKLRLNFVRRQGERFYGMGERFSGLAHDGREVDNYVFNQYKDQGSRTYMPVPWALSSAGYGLFLDTAMYSMFRFGAGERPGLLQVEADLHAAEQQLDWHWLSGRPAELVQAFATLTGKPKLPPKWALGPWMSSNNWDSEREVDWQLEQTRRHRIPATVIVLEQWSDESTFYIFNDAIYARKPGSARFTLADFTFPEWGRWPDPRAMMRRLHDAGLRVLLWQAPVMKDMDGIAHAQRDEDEREMAARGYGVEDADGGPYRIPSYEWFRGSLVPDFTSPQASEWWLDKRRYLLEELGIDGFKTDGGECIYGAAARFADGRDGTQMRNLYPNVYVGAFQAYADRYVDGGSITFSRAGYTGAQTVPLHWAGDEKSTFAAFRASIVAGLSSGLSGIPFWGWDLGGFSGEIPTAELYIRSTAMAALCPVMQYHAESKGEFNLDRTPWNIAERTGAPEVLTLYKRYADLRMNLLPYLYAEAQRSAATGLPLMRAMLLDYPDDPRCAALEQQYLLGEALLVAPVTEEGATAVDVYLPEGEWLPLVDEAAGMRFAGGGDEAGDEAAPAAEVAAPAQALAAAEVVDAAGTDRAIGIAAEAEGASAPAAAEGGGSEAAVNGVEAAANAAEGEGAGWPRTAGGMAARPEAEPSRPEGARPEGVAAAGSNPASSILAAAAQAADPASRVAGDTEARSAREAGRRPGASPIGRRADAPPLIGAYGSEPVAAGRTVRVKAPLGTIPAFLRADCALPLNLGADAMLADDVGNAVDGYERLSVMLHLQRRIDFAYADEAAGVRVTLTAERTAAGVTAQAVVSGAPATLIFRACGSRSTTLAHAAGPVAGPTTAPEGEPGIRWQVRGRDLLAELPEGTHTIRIAP</sequence>
<dbReference type="RefSeq" id="WP_190913821.1">
    <property type="nucleotide sequence ID" value="NZ_JACXIZ010000003.1"/>
</dbReference>
<gene>
    <name evidence="6" type="ORF">IDH44_00980</name>
</gene>
<dbReference type="InterPro" id="IPR048395">
    <property type="entry name" value="Glyco_hydro_31_C"/>
</dbReference>
<dbReference type="GO" id="GO:0016757">
    <property type="term" value="F:glycosyltransferase activity"/>
    <property type="evidence" value="ECO:0007669"/>
    <property type="project" value="UniProtKB-ARBA"/>
</dbReference>
<name>A0A927GPR4_9BACL</name>
<feature type="region of interest" description="Disordered" evidence="2">
    <location>
        <begin position="561"/>
        <end position="639"/>
    </location>
</feature>
<dbReference type="InterPro" id="IPR017853">
    <property type="entry name" value="GH"/>
</dbReference>
<protein>
    <recommendedName>
        <fullName evidence="8">Glycoside hydrolase family 31 N-terminal domain-containing protein</fullName>
    </recommendedName>
</protein>
<accession>A0A927GPR4</accession>
<evidence type="ECO:0008006" key="8">
    <source>
        <dbReference type="Google" id="ProtNLM"/>
    </source>
</evidence>
<dbReference type="InterPro" id="IPR011013">
    <property type="entry name" value="Gal_mutarotase_sf_dom"/>
</dbReference>
<reference evidence="6" key="1">
    <citation type="submission" date="2020-09" db="EMBL/GenBank/DDBJ databases">
        <title>A novel bacterium of genus Paenibacillus, isolated from South China Sea.</title>
        <authorList>
            <person name="Huang H."/>
            <person name="Mo K."/>
            <person name="Hu Y."/>
        </authorList>
    </citation>
    <scope>NUCLEOTIDE SEQUENCE</scope>
    <source>
        <strain evidence="6">IB182496</strain>
    </source>
</reference>
<feature type="compositionally biased region" description="Basic and acidic residues" evidence="2">
    <location>
        <begin position="1340"/>
        <end position="1351"/>
    </location>
</feature>
<dbReference type="GO" id="GO:0030246">
    <property type="term" value="F:carbohydrate binding"/>
    <property type="evidence" value="ECO:0007669"/>
    <property type="project" value="InterPro"/>
</dbReference>
<dbReference type="Pfam" id="PF21365">
    <property type="entry name" value="Glyco_hydro_31_3rd"/>
    <property type="match status" value="1"/>
</dbReference>
<dbReference type="CDD" id="cd14752">
    <property type="entry name" value="GH31_N"/>
    <property type="match status" value="1"/>
</dbReference>
<dbReference type="SUPFAM" id="SSF74650">
    <property type="entry name" value="Galactose mutarotase-like"/>
    <property type="match status" value="1"/>
</dbReference>
<feature type="compositionally biased region" description="Low complexity" evidence="2">
    <location>
        <begin position="616"/>
        <end position="639"/>
    </location>
</feature>
<dbReference type="Gene3D" id="2.60.40.10">
    <property type="entry name" value="Immunoglobulins"/>
    <property type="match status" value="1"/>
</dbReference>
<dbReference type="SUPFAM" id="SSF48208">
    <property type="entry name" value="Six-hairpin glycosidases"/>
    <property type="match status" value="1"/>
</dbReference>
<dbReference type="CDD" id="cd06597">
    <property type="entry name" value="GH31_transferase_CtsY"/>
    <property type="match status" value="1"/>
</dbReference>
<proteinExistence type="inferred from homology"/>
<dbReference type="PANTHER" id="PTHR43863">
    <property type="entry name" value="HYDROLASE, PUTATIVE (AFU_ORTHOLOGUE AFUA_1G03140)-RELATED"/>
    <property type="match status" value="1"/>
</dbReference>
<feature type="compositionally biased region" description="Low complexity" evidence="2">
    <location>
        <begin position="1363"/>
        <end position="1381"/>
    </location>
</feature>
<dbReference type="Pfam" id="PF13802">
    <property type="entry name" value="Gal_mutarotas_2"/>
    <property type="match status" value="1"/>
</dbReference>